<name>A0A493TYA0_ANAPP</name>
<dbReference type="STRING" id="8840.ENSAPLP00000030764"/>
<evidence type="ECO:0000256" key="4">
    <source>
        <dbReference type="ARBA" id="ARBA00022989"/>
    </source>
</evidence>
<dbReference type="GeneTree" id="ENSGT01030000234637"/>
<evidence type="ECO:0000313" key="10">
    <source>
        <dbReference type="Ensembl" id="ENSAPLP00000030764.1"/>
    </source>
</evidence>
<reference evidence="10" key="3">
    <citation type="submission" date="2025-09" db="UniProtKB">
        <authorList>
            <consortium name="Ensembl"/>
        </authorList>
    </citation>
    <scope>IDENTIFICATION</scope>
</reference>
<feature type="domain" description="MARVEL" evidence="9">
    <location>
        <begin position="1"/>
        <end position="146"/>
    </location>
</feature>
<accession>A0A493TYA0</accession>
<dbReference type="GO" id="GO:0030672">
    <property type="term" value="C:synaptic vesicle membrane"/>
    <property type="evidence" value="ECO:0007669"/>
    <property type="project" value="TreeGrafter"/>
</dbReference>
<evidence type="ECO:0000256" key="1">
    <source>
        <dbReference type="ARBA" id="ARBA00004141"/>
    </source>
</evidence>
<dbReference type="PRINTS" id="PR00220">
    <property type="entry name" value="SYNAPTOPHYSN"/>
</dbReference>
<dbReference type="PROSITE" id="PS51225">
    <property type="entry name" value="MARVEL"/>
    <property type="match status" value="1"/>
</dbReference>
<evidence type="ECO:0000256" key="7">
    <source>
        <dbReference type="PROSITE-ProRule" id="PRU00581"/>
    </source>
</evidence>
<gene>
    <name evidence="10" type="primary">SYPL2</name>
</gene>
<evidence type="ECO:0000256" key="8">
    <source>
        <dbReference type="SAM" id="Phobius"/>
    </source>
</evidence>
<dbReference type="PANTHER" id="PTHR10306">
    <property type="entry name" value="SYNAPTOPHYSIN"/>
    <property type="match status" value="1"/>
</dbReference>
<dbReference type="PANTHER" id="PTHR10306:SF8">
    <property type="entry name" value="SYNAPTOPHYSIN-LIKE PROTEIN 2"/>
    <property type="match status" value="1"/>
</dbReference>
<comment type="subcellular location">
    <subcellularLocation>
        <location evidence="1">Membrane</location>
        <topology evidence="1">Multi-pass membrane protein</topology>
    </subcellularLocation>
</comment>
<dbReference type="Proteomes" id="UP000016666">
    <property type="component" value="Unassembled WGS sequence"/>
</dbReference>
<evidence type="ECO:0000313" key="11">
    <source>
        <dbReference type="Proteomes" id="UP000016666"/>
    </source>
</evidence>
<keyword evidence="3 7" id="KW-0812">Transmembrane</keyword>
<keyword evidence="6" id="KW-0325">Glycoprotein</keyword>
<dbReference type="InterPro" id="IPR008253">
    <property type="entry name" value="Marvel"/>
</dbReference>
<dbReference type="Ensembl" id="ENSAPLT00000033233.1">
    <property type="protein sequence ID" value="ENSAPLP00000030764.1"/>
    <property type="gene ID" value="ENSAPLG00000022744.1"/>
</dbReference>
<feature type="transmembrane region" description="Helical" evidence="8">
    <location>
        <begin position="25"/>
        <end position="47"/>
    </location>
</feature>
<organism evidence="10 11">
    <name type="scientific">Anas platyrhynchos platyrhynchos</name>
    <name type="common">Northern mallard</name>
    <dbReference type="NCBI Taxonomy" id="8840"/>
    <lineage>
        <taxon>Eukaryota</taxon>
        <taxon>Metazoa</taxon>
        <taxon>Chordata</taxon>
        <taxon>Craniata</taxon>
        <taxon>Vertebrata</taxon>
        <taxon>Euteleostomi</taxon>
        <taxon>Archelosauria</taxon>
        <taxon>Archosauria</taxon>
        <taxon>Dinosauria</taxon>
        <taxon>Saurischia</taxon>
        <taxon>Theropoda</taxon>
        <taxon>Coelurosauria</taxon>
        <taxon>Aves</taxon>
        <taxon>Neognathae</taxon>
        <taxon>Galloanserae</taxon>
        <taxon>Anseriformes</taxon>
        <taxon>Anatidae</taxon>
        <taxon>Anatinae</taxon>
        <taxon>Anas</taxon>
    </lineage>
</organism>
<dbReference type="AlphaFoldDB" id="A0A493TYA0"/>
<feature type="transmembrane region" description="Helical" evidence="8">
    <location>
        <begin position="59"/>
        <end position="79"/>
    </location>
</feature>
<dbReference type="OMA" id="MSVCQGQ"/>
<reference evidence="11" key="1">
    <citation type="submission" date="2017-10" db="EMBL/GenBank/DDBJ databases">
        <title>A new Pekin duck reference genome.</title>
        <authorList>
            <person name="Hou Z.-C."/>
            <person name="Zhou Z.-K."/>
            <person name="Zhu F."/>
            <person name="Hou S.-S."/>
        </authorList>
    </citation>
    <scope>NUCLEOTIDE SEQUENCE [LARGE SCALE GENOMIC DNA]</scope>
</reference>
<evidence type="ECO:0000256" key="3">
    <source>
        <dbReference type="ARBA" id="ARBA00022692"/>
    </source>
</evidence>
<proteinExistence type="inferred from homology"/>
<evidence type="ECO:0000256" key="6">
    <source>
        <dbReference type="ARBA" id="ARBA00023180"/>
    </source>
</evidence>
<keyword evidence="5 7" id="KW-0472">Membrane</keyword>
<evidence type="ECO:0000256" key="2">
    <source>
        <dbReference type="ARBA" id="ARBA00006476"/>
    </source>
</evidence>
<evidence type="ECO:0000259" key="9">
    <source>
        <dbReference type="PROSITE" id="PS51225"/>
    </source>
</evidence>
<sequence>MPDCEGESEPRTLHLVGDFSAPAEFFVTLGVFSFLYAMAALVLYLRFHSLYGENKKLPFVDFCVTVCFAFFWLVAAAAWGKGLSDVKAATRPSSLIASMSVCQGQDVVCNAGATPAMGLANISVVRARCAHHAHTHSRVHTWMRAHAFICLLGHTRTHTANLCIRIANLHTHVHAEAHSHAVRTRAHTRMHSCAHTHTC</sequence>
<dbReference type="Pfam" id="PF01284">
    <property type="entry name" value="MARVEL"/>
    <property type="match status" value="1"/>
</dbReference>
<reference evidence="10" key="2">
    <citation type="submission" date="2025-08" db="UniProtKB">
        <authorList>
            <consortium name="Ensembl"/>
        </authorList>
    </citation>
    <scope>IDENTIFICATION</scope>
</reference>
<keyword evidence="11" id="KW-1185">Reference proteome</keyword>
<keyword evidence="4 8" id="KW-1133">Transmembrane helix</keyword>
<comment type="similarity">
    <text evidence="2">Belongs to the synaptophysin/synaptobrevin family.</text>
</comment>
<dbReference type="InterPro" id="IPR001285">
    <property type="entry name" value="Synaptophysin/porin"/>
</dbReference>
<protein>
    <submittedName>
        <fullName evidence="10">Synaptophysin like 2</fullName>
    </submittedName>
</protein>
<evidence type="ECO:0000256" key="5">
    <source>
        <dbReference type="ARBA" id="ARBA00023136"/>
    </source>
</evidence>